<keyword evidence="4 6" id="KW-0689">Ribosomal protein</keyword>
<evidence type="ECO:0000256" key="3">
    <source>
        <dbReference type="ARBA" id="ARBA00022884"/>
    </source>
</evidence>
<keyword evidence="2 6" id="KW-0699">rRNA-binding</keyword>
<dbReference type="NCBIfam" id="TIGR03630">
    <property type="entry name" value="uS17_arch"/>
    <property type="match status" value="1"/>
</dbReference>
<dbReference type="GO" id="GO:0019843">
    <property type="term" value="F:rRNA binding"/>
    <property type="evidence" value="ECO:0007669"/>
    <property type="project" value="UniProtKB-UniRule"/>
</dbReference>
<accession>K0BCD6</accession>
<dbReference type="Pfam" id="PF00366">
    <property type="entry name" value="Ribosomal_S17"/>
    <property type="match status" value="1"/>
</dbReference>
<dbReference type="Gene3D" id="2.40.50.1000">
    <property type="match status" value="1"/>
</dbReference>
<dbReference type="OrthoDB" id="10698at2157"/>
<dbReference type="NCBIfam" id="NF006345">
    <property type="entry name" value="PRK08572.1"/>
    <property type="match status" value="1"/>
</dbReference>
<gene>
    <name evidence="6" type="primary">rps17</name>
    <name evidence="7" type="ORF">NSED_04445</name>
</gene>
<dbReference type="eggNOG" id="arCOG04096">
    <property type="taxonomic scope" value="Archaea"/>
</dbReference>
<dbReference type="KEGG" id="nir:NSED_04445"/>
<dbReference type="PANTHER" id="PTHR10744">
    <property type="entry name" value="40S RIBOSOMAL PROTEIN S11 FAMILY MEMBER"/>
    <property type="match status" value="1"/>
</dbReference>
<dbReference type="PRINTS" id="PR00973">
    <property type="entry name" value="RIBOSOMALS17"/>
</dbReference>
<dbReference type="InterPro" id="IPR012340">
    <property type="entry name" value="NA-bd_OB-fold"/>
</dbReference>
<dbReference type="RefSeq" id="WP_014965066.1">
    <property type="nucleotide sequence ID" value="NC_018656.1"/>
</dbReference>
<evidence type="ECO:0000256" key="5">
    <source>
        <dbReference type="ARBA" id="ARBA00023274"/>
    </source>
</evidence>
<keyword evidence="8" id="KW-1185">Reference proteome</keyword>
<dbReference type="EMBL" id="CP003843">
    <property type="protein sequence ID" value="AFS82695.1"/>
    <property type="molecule type" value="Genomic_DNA"/>
</dbReference>
<dbReference type="GO" id="GO:0022627">
    <property type="term" value="C:cytosolic small ribosomal subunit"/>
    <property type="evidence" value="ECO:0007669"/>
    <property type="project" value="UniProtKB-UniRule"/>
</dbReference>
<dbReference type="InterPro" id="IPR028333">
    <property type="entry name" value="Ribosomal_uS17_arc/euk"/>
</dbReference>
<dbReference type="PANTHER" id="PTHR10744:SF9">
    <property type="entry name" value="40S RIBOSOMAL PROTEIN S11-RELATED"/>
    <property type="match status" value="1"/>
</dbReference>
<evidence type="ECO:0000256" key="6">
    <source>
        <dbReference type="HAMAP-Rule" id="MF_01345"/>
    </source>
</evidence>
<dbReference type="GO" id="GO:0003735">
    <property type="term" value="F:structural constituent of ribosome"/>
    <property type="evidence" value="ECO:0007669"/>
    <property type="project" value="UniProtKB-UniRule"/>
</dbReference>
<dbReference type="SUPFAM" id="SSF50249">
    <property type="entry name" value="Nucleic acid-binding proteins"/>
    <property type="match status" value="1"/>
</dbReference>
<evidence type="ECO:0000256" key="2">
    <source>
        <dbReference type="ARBA" id="ARBA00022730"/>
    </source>
</evidence>
<comment type="subunit">
    <text evidence="6">Part of the 30S ribosomal subunit.</text>
</comment>
<evidence type="ECO:0000256" key="1">
    <source>
        <dbReference type="ARBA" id="ARBA00010254"/>
    </source>
</evidence>
<evidence type="ECO:0000313" key="7">
    <source>
        <dbReference type="EMBL" id="AFS82695.1"/>
    </source>
</evidence>
<dbReference type="HOGENOM" id="CLU_073626_0_3_2"/>
<reference evidence="7 8" key="1">
    <citation type="journal article" date="2012" name="J. Bacteriol.">
        <title>Draft Genome Sequence of an Ammonia-Oxidizing Archaeon, "Candidatus Nitrosopumilus sediminis" AR2, from Svalbard in the Arctic Circle.</title>
        <authorList>
            <person name="Park S.J."/>
            <person name="Kim J.G."/>
            <person name="Jung M.Y."/>
            <person name="Kim S.J."/>
            <person name="Cha I.T."/>
            <person name="Ghai R."/>
            <person name="Martin-Cuadrado A.B."/>
            <person name="Rodriguez-Valera F."/>
            <person name="Rhee S.K."/>
        </authorList>
    </citation>
    <scope>NUCLEOTIDE SEQUENCE [LARGE SCALE GENOMIC DNA]</scope>
    <source>
        <strain evidence="7 8">AR2</strain>
    </source>
</reference>
<keyword evidence="3 6" id="KW-0694">RNA-binding</keyword>
<dbReference type="InterPro" id="IPR019978">
    <property type="entry name" value="Ribosomal_uS17_archaeal"/>
</dbReference>
<dbReference type="CDD" id="cd00364">
    <property type="entry name" value="Ribosomal_uS17"/>
    <property type="match status" value="1"/>
</dbReference>
<dbReference type="PATRIC" id="fig|1229909.8.peg.964"/>
<dbReference type="HAMAP" id="MF_01345_A">
    <property type="entry name" value="Ribosomal_uS17_A"/>
    <property type="match status" value="1"/>
</dbReference>
<dbReference type="STRING" id="1229909.NSED_04445"/>
<organism evidence="7 8">
    <name type="scientific">Candidatus Nitrosopumilus sediminis</name>
    <dbReference type="NCBI Taxonomy" id="1229909"/>
    <lineage>
        <taxon>Archaea</taxon>
        <taxon>Nitrososphaerota</taxon>
        <taxon>Nitrososphaeria</taxon>
        <taxon>Nitrosopumilales</taxon>
        <taxon>Nitrosopumilaceae</taxon>
        <taxon>Nitrosopumilus</taxon>
    </lineage>
</organism>
<comment type="similarity">
    <text evidence="1 6">Belongs to the universal ribosomal protein uS17 family.</text>
</comment>
<proteinExistence type="inferred from homology"/>
<dbReference type="GO" id="GO:0006412">
    <property type="term" value="P:translation"/>
    <property type="evidence" value="ECO:0007669"/>
    <property type="project" value="UniProtKB-UniRule"/>
</dbReference>
<dbReference type="GeneID" id="13696685"/>
<comment type="function">
    <text evidence="6">One of the primary rRNA binding proteins, it binds specifically to the 5'-end of 16S ribosomal RNA.</text>
</comment>
<evidence type="ECO:0000313" key="8">
    <source>
        <dbReference type="Proteomes" id="UP000006100"/>
    </source>
</evidence>
<evidence type="ECO:0000256" key="4">
    <source>
        <dbReference type="ARBA" id="ARBA00022980"/>
    </source>
</evidence>
<name>K0BCD6_9ARCH</name>
<dbReference type="Proteomes" id="UP000006100">
    <property type="component" value="Chromosome"/>
</dbReference>
<dbReference type="InterPro" id="IPR000266">
    <property type="entry name" value="Ribosomal_uS17"/>
</dbReference>
<keyword evidence="5 6" id="KW-0687">Ribonucleoprotein</keyword>
<protein>
    <recommendedName>
        <fullName evidence="6">Small ribosomal subunit protein uS17</fullName>
    </recommendedName>
</protein>
<dbReference type="AlphaFoldDB" id="K0BCD6"/>
<sequence>MTQNIGLKVKEPTRECEDKHCPFHGGLSVRGKLFDGKVTGSKARQTITLQKDAPLYFSKFKRYARGTSTIHAHVPSCIDVETGDHVLTAECRPISKSVSYVVVEVKA</sequence>